<dbReference type="Gene3D" id="2.60.40.10">
    <property type="entry name" value="Immunoglobulins"/>
    <property type="match status" value="1"/>
</dbReference>
<protein>
    <recommendedName>
        <fullName evidence="3">HTH luxR-type domain-containing protein</fullName>
    </recommendedName>
</protein>
<organism evidence="4 5">
    <name type="scientific">Siphonobacter curvatus</name>
    <dbReference type="NCBI Taxonomy" id="2094562"/>
    <lineage>
        <taxon>Bacteria</taxon>
        <taxon>Pseudomonadati</taxon>
        <taxon>Bacteroidota</taxon>
        <taxon>Cytophagia</taxon>
        <taxon>Cytophagales</taxon>
        <taxon>Cytophagaceae</taxon>
        <taxon>Siphonobacter</taxon>
    </lineage>
</organism>
<name>A0A2S7IS94_9BACT</name>
<gene>
    <name evidence="4" type="ORF">C5O19_13385</name>
</gene>
<proteinExistence type="predicted"/>
<sequence length="919" mass="106101">MLVNNFAKAQTYTDQLQKLCLPEVRSFTIQDYQAQRQNWSISQNKNTRFIYVGNSKGLLEYDGQTWKNFILPHRQIIRSVATAGDRIYTGALQEFGYWQANSKGVLTYHSLNSLNKDPRFKQEEIWNIITLGESVYFHSFAYLFRYQHNQITTLPTPGNVFFAYQVDNRLFVQIMDKGIYEWVDEQFVYLPGSDRLAHERVRCVLRSGPNQLQIGTDRMLFTFDGKGFTVLNTPASRFLADNQLNKAIRVDERTYAYGSVQNGMIITDEWGRIRYHLNQKSGLQNNTVLALHADADKNVWVGTDNGIDAVLLSSPVRHFRDKDGVLGSVYDATLYQGKLYVGTNHGVFQVNETGEKTSLQLVPGSQGQVWDLEVIDGTLFCGHNEGTFVLEGSGFRQISKLTGGLVLHKLQKHPDILIQGTYTDLALYKQVNGRWQLSHSLAGDFSLTDQIIEQSTGTLLLRRKYRGITQIRLADDLRTIQHTTPLNGLQGANLIRVQEKPLVCTDQQSYFLEGTTLKAIPALGKQGVRNIFPINSQDYLVLRINGTLAYWRGNQSIRPLNIKHVQWVEGYENVVRLDEQTLLVCGDDGFSVVPVSYLRQGTTETQAHPLIRQISTENFDQTLYPGQPQPELQFRYWQNNLTIDFTSTQYEADVTYEYWLEGKMPGWTTLSKTHTLTTGPLDPGTYVLHLRSSVSSEETTLSFEIRPPWYWNRWSQFLYLVVLVVSIWLAYQFYRRRIRMHQSRIQRKMQLQLEEEQLRNAQVLAELRNEQLRKDVERKSEELANSAMNLLQKNELLETIKGELEKLRKEIGPETAATQYRSLVQLINRNLADEHSWDIFESNFNDVHDYFFKKLLESFPNLTPGDLKLAAYLRMNLSSKEIAQLLNITVRSVELKRYRLRTKLNLQTEQNLNEFLIKL</sequence>
<accession>A0A2S7IS94</accession>
<dbReference type="SUPFAM" id="SSF46894">
    <property type="entry name" value="C-terminal effector domain of the bipartite response regulators"/>
    <property type="match status" value="1"/>
</dbReference>
<evidence type="ECO:0000259" key="3">
    <source>
        <dbReference type="SMART" id="SM00421"/>
    </source>
</evidence>
<comment type="caution">
    <text evidence="4">The sequence shown here is derived from an EMBL/GenBank/DDBJ whole genome shotgun (WGS) entry which is preliminary data.</text>
</comment>
<dbReference type="Gene3D" id="2.130.10.10">
    <property type="entry name" value="YVTN repeat-like/Quinoprotein amine dehydrogenase"/>
    <property type="match status" value="2"/>
</dbReference>
<dbReference type="Gene3D" id="1.10.10.10">
    <property type="entry name" value="Winged helix-like DNA-binding domain superfamily/Winged helix DNA-binding domain"/>
    <property type="match status" value="1"/>
</dbReference>
<dbReference type="InterPro" id="IPR000792">
    <property type="entry name" value="Tscrpt_reg_LuxR_C"/>
</dbReference>
<dbReference type="EMBL" id="PTRA01000001">
    <property type="protein sequence ID" value="PQA60564.1"/>
    <property type="molecule type" value="Genomic_DNA"/>
</dbReference>
<dbReference type="InterPro" id="IPR015943">
    <property type="entry name" value="WD40/YVTN_repeat-like_dom_sf"/>
</dbReference>
<keyword evidence="1" id="KW-0175">Coiled coil</keyword>
<dbReference type="InterPro" id="IPR011110">
    <property type="entry name" value="Reg_prop"/>
</dbReference>
<reference evidence="5" key="1">
    <citation type="submission" date="2018-02" db="EMBL/GenBank/DDBJ databases">
        <title>Genome sequencing of Solimonas sp. HR-BB.</title>
        <authorList>
            <person name="Lee Y."/>
            <person name="Jeon C.O."/>
        </authorList>
    </citation>
    <scope>NUCLEOTIDE SEQUENCE [LARGE SCALE GENOMIC DNA]</scope>
    <source>
        <strain evidence="5">HR-U</strain>
    </source>
</reference>
<dbReference type="InterPro" id="IPR016032">
    <property type="entry name" value="Sig_transdc_resp-reg_C-effctor"/>
</dbReference>
<feature type="domain" description="HTH luxR-type" evidence="3">
    <location>
        <begin position="859"/>
        <end position="916"/>
    </location>
</feature>
<keyword evidence="2" id="KW-0812">Transmembrane</keyword>
<dbReference type="RefSeq" id="WP_104712981.1">
    <property type="nucleotide sequence ID" value="NZ_PTRA01000001.1"/>
</dbReference>
<evidence type="ECO:0000313" key="5">
    <source>
        <dbReference type="Proteomes" id="UP000239590"/>
    </source>
</evidence>
<dbReference type="Pfam" id="PF07494">
    <property type="entry name" value="Reg_prop"/>
    <property type="match status" value="1"/>
</dbReference>
<evidence type="ECO:0000256" key="1">
    <source>
        <dbReference type="SAM" id="Coils"/>
    </source>
</evidence>
<dbReference type="OrthoDB" id="9806995at2"/>
<dbReference type="SUPFAM" id="SSF63829">
    <property type="entry name" value="Calcium-dependent phosphotriesterase"/>
    <property type="match status" value="1"/>
</dbReference>
<keyword evidence="2" id="KW-1133">Transmembrane helix</keyword>
<evidence type="ECO:0000256" key="2">
    <source>
        <dbReference type="SAM" id="Phobius"/>
    </source>
</evidence>
<dbReference type="AlphaFoldDB" id="A0A2S7IS94"/>
<dbReference type="InterPro" id="IPR036388">
    <property type="entry name" value="WH-like_DNA-bd_sf"/>
</dbReference>
<keyword evidence="5" id="KW-1185">Reference proteome</keyword>
<dbReference type="GO" id="GO:0003677">
    <property type="term" value="F:DNA binding"/>
    <property type="evidence" value="ECO:0007669"/>
    <property type="project" value="InterPro"/>
</dbReference>
<dbReference type="InterPro" id="IPR013783">
    <property type="entry name" value="Ig-like_fold"/>
</dbReference>
<dbReference type="GO" id="GO:0006355">
    <property type="term" value="P:regulation of DNA-templated transcription"/>
    <property type="evidence" value="ECO:0007669"/>
    <property type="project" value="InterPro"/>
</dbReference>
<evidence type="ECO:0000313" key="4">
    <source>
        <dbReference type="EMBL" id="PQA60564.1"/>
    </source>
</evidence>
<dbReference type="Proteomes" id="UP000239590">
    <property type="component" value="Unassembled WGS sequence"/>
</dbReference>
<dbReference type="SMART" id="SM00421">
    <property type="entry name" value="HTH_LUXR"/>
    <property type="match status" value="1"/>
</dbReference>
<feature type="coiled-coil region" evidence="1">
    <location>
        <begin position="753"/>
        <end position="810"/>
    </location>
</feature>
<keyword evidence="2" id="KW-0472">Membrane</keyword>
<feature type="transmembrane region" description="Helical" evidence="2">
    <location>
        <begin position="717"/>
        <end position="734"/>
    </location>
</feature>